<dbReference type="PANTHER" id="PTHR11827">
    <property type="entry name" value="SOLUTE CARRIER FAMILY 12, CATION COTRANSPORTERS"/>
    <property type="match status" value="1"/>
</dbReference>
<dbReference type="Proteomes" id="UP001283361">
    <property type="component" value="Unassembled WGS sequence"/>
</dbReference>
<reference evidence="6" key="1">
    <citation type="journal article" date="2023" name="G3 (Bethesda)">
        <title>A reference genome for the long-term kleptoplast-retaining sea slug Elysia crispata morphotype clarki.</title>
        <authorList>
            <person name="Eastman K.E."/>
            <person name="Pendleton A.L."/>
            <person name="Shaikh M.A."/>
            <person name="Suttiyut T."/>
            <person name="Ogas R."/>
            <person name="Tomko P."/>
            <person name="Gavelis G."/>
            <person name="Widhalm J.R."/>
            <person name="Wisecaver J.H."/>
        </authorList>
    </citation>
    <scope>NUCLEOTIDE SEQUENCE</scope>
    <source>
        <strain evidence="6">ECLA1</strain>
    </source>
</reference>
<dbReference type="InterPro" id="IPR004842">
    <property type="entry name" value="SLC12A_fam"/>
</dbReference>
<dbReference type="GO" id="GO:0007268">
    <property type="term" value="P:chemical synaptic transmission"/>
    <property type="evidence" value="ECO:0007669"/>
    <property type="project" value="TreeGrafter"/>
</dbReference>
<dbReference type="PANTHER" id="PTHR11827:SF73">
    <property type="entry name" value="KAZACHOC, ISOFORM G"/>
    <property type="match status" value="1"/>
</dbReference>
<dbReference type="GO" id="GO:1990573">
    <property type="term" value="P:potassium ion import across plasma membrane"/>
    <property type="evidence" value="ECO:0007669"/>
    <property type="project" value="TreeGrafter"/>
</dbReference>
<keyword evidence="7" id="KW-1185">Reference proteome</keyword>
<proteinExistence type="predicted"/>
<dbReference type="GO" id="GO:0045202">
    <property type="term" value="C:synapse"/>
    <property type="evidence" value="ECO:0007669"/>
    <property type="project" value="GOC"/>
</dbReference>
<dbReference type="Pfam" id="PF03522">
    <property type="entry name" value="SLC12"/>
    <property type="match status" value="1"/>
</dbReference>
<dbReference type="GO" id="GO:0055075">
    <property type="term" value="P:potassium ion homeostasis"/>
    <property type="evidence" value="ECO:0007669"/>
    <property type="project" value="TreeGrafter"/>
</dbReference>
<name>A0AAE0YQG4_9GAST</name>
<evidence type="ECO:0000259" key="5">
    <source>
        <dbReference type="Pfam" id="PF03522"/>
    </source>
</evidence>
<keyword evidence="4" id="KW-0472">Membrane</keyword>
<accession>A0AAE0YQG4</accession>
<dbReference type="GO" id="GO:0005886">
    <property type="term" value="C:plasma membrane"/>
    <property type="evidence" value="ECO:0007669"/>
    <property type="project" value="TreeGrafter"/>
</dbReference>
<dbReference type="GO" id="GO:0015379">
    <property type="term" value="F:potassium:chloride symporter activity"/>
    <property type="evidence" value="ECO:0007669"/>
    <property type="project" value="TreeGrafter"/>
</dbReference>
<comment type="caution">
    <text evidence="6">The sequence shown here is derived from an EMBL/GenBank/DDBJ whole genome shotgun (WGS) entry which is preliminary data.</text>
</comment>
<dbReference type="AlphaFoldDB" id="A0AAE0YQG4"/>
<evidence type="ECO:0000256" key="2">
    <source>
        <dbReference type="ARBA" id="ARBA00022692"/>
    </source>
</evidence>
<keyword evidence="3" id="KW-1133">Transmembrane helix</keyword>
<sequence length="218" mass="24970">MLLPFLLKQDRTWKNCKLRIFTVAQTEDNSIQMKKDLQTYLYQLRIQADVDVVEMSNQDISAYTYERTLMMEQRTDMLSKIRAGQTGGMLAADTSRVPTITLTPVPENEESTTDTVDSLNQRTLDKAQFTFTPQDMQSAMQKKPDRHNVRRMHTAVRLNEHIVDKSHGAQLVILNLPAPPKTDSGELNYMEFLEVLTEGLDRVLMVRGSGREVITIYS</sequence>
<dbReference type="EMBL" id="JAWDGP010005686">
    <property type="protein sequence ID" value="KAK3754149.1"/>
    <property type="molecule type" value="Genomic_DNA"/>
</dbReference>
<dbReference type="InterPro" id="IPR018491">
    <property type="entry name" value="SLC12_C"/>
</dbReference>
<organism evidence="6 7">
    <name type="scientific">Elysia crispata</name>
    <name type="common">lettuce slug</name>
    <dbReference type="NCBI Taxonomy" id="231223"/>
    <lineage>
        <taxon>Eukaryota</taxon>
        <taxon>Metazoa</taxon>
        <taxon>Spiralia</taxon>
        <taxon>Lophotrochozoa</taxon>
        <taxon>Mollusca</taxon>
        <taxon>Gastropoda</taxon>
        <taxon>Heterobranchia</taxon>
        <taxon>Euthyneura</taxon>
        <taxon>Panpulmonata</taxon>
        <taxon>Sacoglossa</taxon>
        <taxon>Placobranchoidea</taxon>
        <taxon>Plakobranchidae</taxon>
        <taxon>Elysia</taxon>
    </lineage>
</organism>
<comment type="subcellular location">
    <subcellularLocation>
        <location evidence="1">Membrane</location>
        <topology evidence="1">Multi-pass membrane protein</topology>
    </subcellularLocation>
</comment>
<dbReference type="GO" id="GO:0055064">
    <property type="term" value="P:chloride ion homeostasis"/>
    <property type="evidence" value="ECO:0007669"/>
    <property type="project" value="TreeGrafter"/>
</dbReference>
<evidence type="ECO:0000313" key="7">
    <source>
        <dbReference type="Proteomes" id="UP001283361"/>
    </source>
</evidence>
<evidence type="ECO:0000256" key="3">
    <source>
        <dbReference type="ARBA" id="ARBA00022989"/>
    </source>
</evidence>
<keyword evidence="2" id="KW-0812">Transmembrane</keyword>
<evidence type="ECO:0000256" key="4">
    <source>
        <dbReference type="ARBA" id="ARBA00023136"/>
    </source>
</evidence>
<dbReference type="GO" id="GO:0006884">
    <property type="term" value="P:cell volume homeostasis"/>
    <property type="evidence" value="ECO:0007669"/>
    <property type="project" value="TreeGrafter"/>
</dbReference>
<feature type="domain" description="SLC12A transporter C-terminal" evidence="5">
    <location>
        <begin position="1"/>
        <end position="218"/>
    </location>
</feature>
<protein>
    <recommendedName>
        <fullName evidence="5">SLC12A transporter C-terminal domain-containing protein</fullName>
    </recommendedName>
</protein>
<evidence type="ECO:0000313" key="6">
    <source>
        <dbReference type="EMBL" id="KAK3754149.1"/>
    </source>
</evidence>
<gene>
    <name evidence="6" type="ORF">RRG08_024222</name>
</gene>
<evidence type="ECO:0000256" key="1">
    <source>
        <dbReference type="ARBA" id="ARBA00004141"/>
    </source>
</evidence>